<evidence type="ECO:0000256" key="2">
    <source>
        <dbReference type="ARBA" id="ARBA00022553"/>
    </source>
</evidence>
<dbReference type="InterPro" id="IPR011006">
    <property type="entry name" value="CheY-like_superfamily"/>
</dbReference>
<dbReference type="InterPro" id="IPR036388">
    <property type="entry name" value="WH-like_DNA-bd_sf"/>
</dbReference>
<evidence type="ECO:0000256" key="1">
    <source>
        <dbReference type="ARBA" id="ARBA00018672"/>
    </source>
</evidence>
<dbReference type="CDD" id="cd00383">
    <property type="entry name" value="trans_reg_C"/>
    <property type="match status" value="1"/>
</dbReference>
<dbReference type="Pfam" id="PF00072">
    <property type="entry name" value="Response_reg"/>
    <property type="match status" value="1"/>
</dbReference>
<evidence type="ECO:0000256" key="8">
    <source>
        <dbReference type="PROSITE-ProRule" id="PRU00169"/>
    </source>
</evidence>
<dbReference type="Gene3D" id="3.40.50.2300">
    <property type="match status" value="1"/>
</dbReference>
<evidence type="ECO:0000259" key="11">
    <source>
        <dbReference type="PROSITE" id="PS51755"/>
    </source>
</evidence>
<evidence type="ECO:0000256" key="6">
    <source>
        <dbReference type="ARBA" id="ARBA00023163"/>
    </source>
</evidence>
<dbReference type="Gene3D" id="6.10.250.690">
    <property type="match status" value="1"/>
</dbReference>
<comment type="caution">
    <text evidence="12">The sequence shown here is derived from an EMBL/GenBank/DDBJ whole genome shotgun (WGS) entry which is preliminary data.</text>
</comment>
<name>A0ABV4BMP4_9CLOT</name>
<keyword evidence="4" id="KW-0805">Transcription regulation</keyword>
<evidence type="ECO:0000256" key="7">
    <source>
        <dbReference type="ARBA" id="ARBA00024867"/>
    </source>
</evidence>
<dbReference type="Gene3D" id="1.10.10.10">
    <property type="entry name" value="Winged helix-like DNA-binding domain superfamily/Winged helix DNA-binding domain"/>
    <property type="match status" value="1"/>
</dbReference>
<keyword evidence="13" id="KW-1185">Reference proteome</keyword>
<evidence type="ECO:0000313" key="12">
    <source>
        <dbReference type="EMBL" id="MEY8000050.1"/>
    </source>
</evidence>
<dbReference type="PROSITE" id="PS50110">
    <property type="entry name" value="RESPONSE_REGULATORY"/>
    <property type="match status" value="1"/>
</dbReference>
<dbReference type="InterPro" id="IPR001867">
    <property type="entry name" value="OmpR/PhoB-type_DNA-bd"/>
</dbReference>
<accession>A0ABV4BMP4</accession>
<protein>
    <recommendedName>
        <fullName evidence="1">Stage 0 sporulation protein A homolog</fullName>
    </recommendedName>
</protein>
<feature type="domain" description="Response regulatory" evidence="10">
    <location>
        <begin position="5"/>
        <end position="118"/>
    </location>
</feature>
<dbReference type="Proteomes" id="UP001564657">
    <property type="component" value="Unassembled WGS sequence"/>
</dbReference>
<dbReference type="SMART" id="SM00862">
    <property type="entry name" value="Trans_reg_C"/>
    <property type="match status" value="1"/>
</dbReference>
<evidence type="ECO:0000313" key="13">
    <source>
        <dbReference type="Proteomes" id="UP001564657"/>
    </source>
</evidence>
<gene>
    <name evidence="12" type="ORF">AB8U03_07535</name>
</gene>
<evidence type="ECO:0000256" key="5">
    <source>
        <dbReference type="ARBA" id="ARBA00023125"/>
    </source>
</evidence>
<organism evidence="12 13">
    <name type="scientific">Clostridium moutaii</name>
    <dbReference type="NCBI Taxonomy" id="3240932"/>
    <lineage>
        <taxon>Bacteria</taxon>
        <taxon>Bacillati</taxon>
        <taxon>Bacillota</taxon>
        <taxon>Clostridia</taxon>
        <taxon>Eubacteriales</taxon>
        <taxon>Clostridiaceae</taxon>
        <taxon>Clostridium</taxon>
    </lineage>
</organism>
<sequence>MAGEKILIIEDEIKIARFVQLELQHEGYEVEQCQDGRTGLNTALKGNHDLIIIDVMLPSINGMEVLRRLRQTSQVPVIMLTAKDGVTDKVMALDIGAEDYVTKPFAIEELLARIRVIFKHKNHVAQSEIITVGKLKMDMNRHVVTYHDNVIDLTKKEFDLLKYLMINKNIVLSRDNILENVWKYDYIGDTNIVDVYIRYLRSKIDDKFNDKFIYTIRGVGYQLKYE</sequence>
<evidence type="ECO:0000256" key="3">
    <source>
        <dbReference type="ARBA" id="ARBA00023012"/>
    </source>
</evidence>
<comment type="function">
    <text evidence="7">May play the central regulatory role in sporulation. It may be an element of the effector pathway responsible for the activation of sporulation genes in response to nutritional stress. Spo0A may act in concert with spo0H (a sigma factor) to control the expression of some genes that are critical to the sporulation process.</text>
</comment>
<keyword evidence="2 8" id="KW-0597">Phosphoprotein</keyword>
<dbReference type="PROSITE" id="PS51755">
    <property type="entry name" value="OMPR_PHOB"/>
    <property type="match status" value="1"/>
</dbReference>
<dbReference type="InterPro" id="IPR001789">
    <property type="entry name" value="Sig_transdc_resp-reg_receiver"/>
</dbReference>
<reference evidence="12 13" key="1">
    <citation type="submission" date="2024-08" db="EMBL/GenBank/DDBJ databases">
        <title>Clostridium lapicellarii sp. nov., and Clostridium renhuaiense sp. nov., two species isolated from the mud in a fermentation cellar used for producing sauce-flavour Chinese liquors.</title>
        <authorList>
            <person name="Yang F."/>
            <person name="Wang H."/>
            <person name="Chen L.Q."/>
            <person name="Zhou N."/>
            <person name="Lu J.J."/>
            <person name="Pu X.X."/>
            <person name="Wan B."/>
            <person name="Wang L."/>
            <person name="Liu S.J."/>
        </authorList>
    </citation>
    <scope>NUCLEOTIDE SEQUENCE [LARGE SCALE GENOMIC DNA]</scope>
    <source>
        <strain evidence="12 13">MT-5</strain>
    </source>
</reference>
<keyword evidence="3" id="KW-0902">Two-component regulatory system</keyword>
<dbReference type="SUPFAM" id="SSF52172">
    <property type="entry name" value="CheY-like"/>
    <property type="match status" value="1"/>
</dbReference>
<dbReference type="PANTHER" id="PTHR48111:SF22">
    <property type="entry name" value="REGULATOR OF RPOS"/>
    <property type="match status" value="1"/>
</dbReference>
<keyword evidence="6" id="KW-0804">Transcription</keyword>
<evidence type="ECO:0000259" key="10">
    <source>
        <dbReference type="PROSITE" id="PS50110"/>
    </source>
</evidence>
<feature type="modified residue" description="4-aspartylphosphate" evidence="8">
    <location>
        <position position="54"/>
    </location>
</feature>
<proteinExistence type="predicted"/>
<dbReference type="InterPro" id="IPR039420">
    <property type="entry name" value="WalR-like"/>
</dbReference>
<dbReference type="PANTHER" id="PTHR48111">
    <property type="entry name" value="REGULATOR OF RPOS"/>
    <property type="match status" value="1"/>
</dbReference>
<dbReference type="RefSeq" id="WP_369703943.1">
    <property type="nucleotide sequence ID" value="NZ_JBGEWD010000006.1"/>
</dbReference>
<feature type="DNA-binding region" description="OmpR/PhoB-type" evidence="9">
    <location>
        <begin position="127"/>
        <end position="225"/>
    </location>
</feature>
<feature type="domain" description="OmpR/PhoB-type" evidence="11">
    <location>
        <begin position="127"/>
        <end position="225"/>
    </location>
</feature>
<keyword evidence="5 9" id="KW-0238">DNA-binding</keyword>
<dbReference type="Pfam" id="PF00486">
    <property type="entry name" value="Trans_reg_C"/>
    <property type="match status" value="1"/>
</dbReference>
<evidence type="ECO:0000256" key="9">
    <source>
        <dbReference type="PROSITE-ProRule" id="PRU01091"/>
    </source>
</evidence>
<dbReference type="SMART" id="SM00448">
    <property type="entry name" value="REC"/>
    <property type="match status" value="1"/>
</dbReference>
<dbReference type="EMBL" id="JBGEWD010000006">
    <property type="protein sequence ID" value="MEY8000050.1"/>
    <property type="molecule type" value="Genomic_DNA"/>
</dbReference>
<evidence type="ECO:0000256" key="4">
    <source>
        <dbReference type="ARBA" id="ARBA00023015"/>
    </source>
</evidence>